<dbReference type="HAMAP" id="MF_01416">
    <property type="entry name" value="ATP_synth_delta_bact"/>
    <property type="match status" value="1"/>
</dbReference>
<dbReference type="Proteomes" id="UP000245059">
    <property type="component" value="Unassembled WGS sequence"/>
</dbReference>
<dbReference type="Proteomes" id="UP000245217">
    <property type="component" value="Unassembled WGS sequence"/>
</dbReference>
<organism evidence="9 11">
    <name type="scientific">Ignatzschineria cameli</name>
    <dbReference type="NCBI Taxonomy" id="2182793"/>
    <lineage>
        <taxon>Bacteria</taxon>
        <taxon>Pseudomonadati</taxon>
        <taxon>Pseudomonadota</taxon>
        <taxon>Gammaproteobacteria</taxon>
        <taxon>Cardiobacteriales</taxon>
        <taxon>Ignatzschineriaceae</taxon>
        <taxon>Ignatzschineria</taxon>
    </lineage>
</organism>
<sequence>MKSILITNKRCKSNMSELATVARPYAEAVFMIAKENPQSADHWLDFLSSLKLLMGTEATREVMGLPELGFEKKKAFLGELSAKILKRELTKEENDFLLTISENKRFGILPSVYDEYRARLLAERNILEAEVQSAYPLTDGQKEMFVKALQKRFNKEIELTETISPSLLGGAILKIDDLVIDGSILGRLDGMIRSMN</sequence>
<proteinExistence type="inferred from homology"/>
<reference evidence="11 12" key="2">
    <citation type="submission" date="2018-05" db="EMBL/GenBank/DDBJ databases">
        <title>Ignatzschineria dubaiensis sp. nov., isolated from necrotic foot tissues of dromedaries (Camelus dromedarius) and associated maggots in Dubai, United Arab Emirates.</title>
        <authorList>
            <person name="Tsang C.C."/>
            <person name="Tang J.Y.M."/>
            <person name="Fong J.Y.H."/>
            <person name="Kinne J."/>
            <person name="Lee H.H."/>
            <person name="Joseph M."/>
            <person name="Jose S."/>
            <person name="Schuster R.K."/>
            <person name="Tang Y."/>
            <person name="Sivakumar S."/>
            <person name="Chen J.H.K."/>
            <person name="Teng J.L.L."/>
            <person name="Lau S.K.P."/>
            <person name="Wernery U."/>
            <person name="Woo P.C.Y."/>
        </authorList>
    </citation>
    <scope>NUCLEOTIDE SEQUENCE [LARGE SCALE GENOMIC DNA]</scope>
    <source>
        <strain evidence="11">UAE-HKU57</strain>
        <strain evidence="12">UAE-HKU58</strain>
    </source>
</reference>
<protein>
    <recommendedName>
        <fullName evidence="8">ATP synthase subunit delta</fullName>
    </recommendedName>
    <alternativeName>
        <fullName evidence="8">ATP synthase F(1) sector subunit delta</fullName>
    </alternativeName>
    <alternativeName>
        <fullName evidence="8">F-type ATPase subunit delta</fullName>
        <shortName evidence="8">F-ATPase subunit delta</shortName>
    </alternativeName>
</protein>
<evidence type="ECO:0000313" key="9">
    <source>
        <dbReference type="EMBL" id="PWD86315.1"/>
    </source>
</evidence>
<reference evidence="9" key="1">
    <citation type="journal article" date="2018" name="Genome Announc.">
        <title>Ignatzschineria cameli sp. nov., isolated from necrotic foot tissue of dromedaries (Camelus dromedarius) and associated maggots (Wohlfahrtia species) in Dubai.</title>
        <authorList>
            <person name="Tsang C.C."/>
            <person name="Tang J.Y."/>
            <person name="Fong J.Y."/>
            <person name="Kinne J."/>
            <person name="Lee H.H."/>
            <person name="Joseph M."/>
            <person name="Jose S."/>
            <person name="Schuster R.K."/>
            <person name="Tang Y."/>
            <person name="Sivakumar S."/>
            <person name="Chen J.H."/>
            <person name="Teng J.L."/>
            <person name="Lau S.K."/>
            <person name="Wernery U."/>
            <person name="Woo P.C."/>
        </authorList>
    </citation>
    <scope>NUCLEOTIDE SEQUENCE</scope>
    <source>
        <strain evidence="9">UAE-HKU57</strain>
        <strain evidence="10">UAE-HKU58</strain>
    </source>
</reference>
<dbReference type="GO" id="GO:0005886">
    <property type="term" value="C:plasma membrane"/>
    <property type="evidence" value="ECO:0007669"/>
    <property type="project" value="UniProtKB-SubCell"/>
</dbReference>
<evidence type="ECO:0000313" key="11">
    <source>
        <dbReference type="Proteomes" id="UP000245059"/>
    </source>
</evidence>
<keyword evidence="6 8" id="KW-0139">CF(1)</keyword>
<gene>
    <name evidence="8" type="primary">atpH</name>
    <name evidence="9" type="ORF">DC077_06130</name>
    <name evidence="10" type="ORF">DC078_05795</name>
</gene>
<keyword evidence="8" id="KW-1003">Cell membrane</keyword>
<keyword evidence="5 8" id="KW-0472">Membrane</keyword>
<evidence type="ECO:0000256" key="4">
    <source>
        <dbReference type="ARBA" id="ARBA00023065"/>
    </source>
</evidence>
<dbReference type="Pfam" id="PF00213">
    <property type="entry name" value="OSCP"/>
    <property type="match status" value="1"/>
</dbReference>
<dbReference type="SUPFAM" id="SSF47928">
    <property type="entry name" value="N-terminal domain of the delta subunit of the F1F0-ATP synthase"/>
    <property type="match status" value="1"/>
</dbReference>
<dbReference type="InterPro" id="IPR000711">
    <property type="entry name" value="ATPase_OSCP/dsu"/>
</dbReference>
<dbReference type="InterPro" id="IPR026015">
    <property type="entry name" value="ATP_synth_OSCP/delta_N_sf"/>
</dbReference>
<evidence type="ECO:0000256" key="3">
    <source>
        <dbReference type="ARBA" id="ARBA00022781"/>
    </source>
</evidence>
<keyword evidence="12" id="KW-1185">Reference proteome</keyword>
<evidence type="ECO:0000256" key="2">
    <source>
        <dbReference type="ARBA" id="ARBA00022448"/>
    </source>
</evidence>
<dbReference type="GO" id="GO:0045259">
    <property type="term" value="C:proton-transporting ATP synthase complex"/>
    <property type="evidence" value="ECO:0007669"/>
    <property type="project" value="UniProtKB-KW"/>
</dbReference>
<evidence type="ECO:0000313" key="10">
    <source>
        <dbReference type="EMBL" id="PWD92535.1"/>
    </source>
</evidence>
<dbReference type="GO" id="GO:0046933">
    <property type="term" value="F:proton-transporting ATP synthase activity, rotational mechanism"/>
    <property type="evidence" value="ECO:0007669"/>
    <property type="project" value="UniProtKB-UniRule"/>
</dbReference>
<evidence type="ECO:0000256" key="7">
    <source>
        <dbReference type="ARBA" id="ARBA00023310"/>
    </source>
</evidence>
<comment type="similarity">
    <text evidence="8">Belongs to the ATPase delta chain family.</text>
</comment>
<dbReference type="NCBIfam" id="TIGR01145">
    <property type="entry name" value="ATP_synt_delta"/>
    <property type="match status" value="1"/>
</dbReference>
<name>A0A2U2AR13_9GAMM</name>
<comment type="function">
    <text evidence="8">F(1)F(0) ATP synthase produces ATP from ADP in the presence of a proton or sodium gradient. F-type ATPases consist of two structural domains, F(1) containing the extramembraneous catalytic core and F(0) containing the membrane proton channel, linked together by a central stalk and a peripheral stalk. During catalysis, ATP synthesis in the catalytic domain of F(1) is coupled via a rotary mechanism of the central stalk subunits to proton translocation.</text>
</comment>
<dbReference type="Gene3D" id="1.10.520.20">
    <property type="entry name" value="N-terminal domain of the delta subunit of the F1F0-ATP synthase"/>
    <property type="match status" value="1"/>
</dbReference>
<comment type="subcellular location">
    <subcellularLocation>
        <location evidence="8">Cell membrane</location>
        <topology evidence="8">Peripheral membrane protein</topology>
    </subcellularLocation>
    <subcellularLocation>
        <location evidence="1">Membrane</location>
    </subcellularLocation>
</comment>
<comment type="caution">
    <text evidence="9">The sequence shown here is derived from an EMBL/GenBank/DDBJ whole genome shotgun (WGS) entry which is preliminary data.</text>
</comment>
<evidence type="ECO:0000256" key="8">
    <source>
        <dbReference type="HAMAP-Rule" id="MF_01416"/>
    </source>
</evidence>
<dbReference type="EMBL" id="QEWW01000003">
    <property type="protein sequence ID" value="PWD86315.1"/>
    <property type="molecule type" value="Genomic_DNA"/>
</dbReference>
<keyword evidence="2 8" id="KW-0813">Transport</keyword>
<evidence type="ECO:0000256" key="5">
    <source>
        <dbReference type="ARBA" id="ARBA00023136"/>
    </source>
</evidence>
<keyword evidence="3 8" id="KW-0375">Hydrogen ion transport</keyword>
<evidence type="ECO:0000256" key="6">
    <source>
        <dbReference type="ARBA" id="ARBA00023196"/>
    </source>
</evidence>
<dbReference type="NCBIfam" id="NF004402">
    <property type="entry name" value="PRK05758.2-2"/>
    <property type="match status" value="1"/>
</dbReference>
<dbReference type="AlphaFoldDB" id="A0A2U2AR13"/>
<accession>A0A2U2AR13</accession>
<keyword evidence="7 8" id="KW-0066">ATP synthesis</keyword>
<evidence type="ECO:0000313" key="12">
    <source>
        <dbReference type="Proteomes" id="UP000245217"/>
    </source>
</evidence>
<dbReference type="PRINTS" id="PR00125">
    <property type="entry name" value="ATPASEDELTA"/>
</dbReference>
<comment type="function">
    <text evidence="8">This protein is part of the stalk that links CF(0) to CF(1). It either transmits conformational changes from CF(0) to CF(1) or is implicated in proton conduction.</text>
</comment>
<dbReference type="PANTHER" id="PTHR11910">
    <property type="entry name" value="ATP SYNTHASE DELTA CHAIN"/>
    <property type="match status" value="1"/>
</dbReference>
<keyword evidence="4 8" id="KW-0406">Ion transport</keyword>
<dbReference type="EMBL" id="QEWV01000004">
    <property type="protein sequence ID" value="PWD92535.1"/>
    <property type="molecule type" value="Genomic_DNA"/>
</dbReference>
<evidence type="ECO:0000256" key="1">
    <source>
        <dbReference type="ARBA" id="ARBA00004370"/>
    </source>
</evidence>